<dbReference type="Pfam" id="PF00092">
    <property type="entry name" value="VWA"/>
    <property type="match status" value="1"/>
</dbReference>
<evidence type="ECO:0000259" key="2">
    <source>
        <dbReference type="PROSITE" id="PS50234"/>
    </source>
</evidence>
<dbReference type="PANTHER" id="PTHR34706">
    <property type="entry name" value="SLR1338 PROTEIN"/>
    <property type="match status" value="1"/>
</dbReference>
<feature type="compositionally biased region" description="Polar residues" evidence="1">
    <location>
        <begin position="64"/>
        <end position="73"/>
    </location>
</feature>
<reference evidence="3" key="1">
    <citation type="submission" date="2020-05" db="EMBL/GenBank/DDBJ databases">
        <title>Mycena genomes resolve the evolution of fungal bioluminescence.</title>
        <authorList>
            <person name="Tsai I.J."/>
        </authorList>
    </citation>
    <scope>NUCLEOTIDE SEQUENCE</scope>
    <source>
        <strain evidence="3">110903Hualien_Pintung</strain>
    </source>
</reference>
<feature type="compositionally biased region" description="Low complexity" evidence="1">
    <location>
        <begin position="44"/>
        <end position="54"/>
    </location>
</feature>
<keyword evidence="4" id="KW-1185">Reference proteome</keyword>
<evidence type="ECO:0000313" key="4">
    <source>
        <dbReference type="Proteomes" id="UP000613580"/>
    </source>
</evidence>
<dbReference type="OrthoDB" id="2142040at2759"/>
<dbReference type="InterPro" id="IPR036465">
    <property type="entry name" value="vWFA_dom_sf"/>
</dbReference>
<dbReference type="Proteomes" id="UP000613580">
    <property type="component" value="Unassembled WGS sequence"/>
</dbReference>
<proteinExistence type="predicted"/>
<gene>
    <name evidence="3" type="ORF">HMN09_00169100</name>
</gene>
<feature type="region of interest" description="Disordered" evidence="1">
    <location>
        <begin position="28"/>
        <end position="73"/>
    </location>
</feature>
<dbReference type="InterPro" id="IPR002035">
    <property type="entry name" value="VWF_A"/>
</dbReference>
<sequence>MLQEANHSFLTPIGMSFLKALIPGHRRSRSADTRLSRDPPPAYSASSGSSLGVSNQQNLKRHSSSASAAQSKYNDPRWLAKPMRKETMEDALQLLIKYDTVILLDDSGSMSGARWKQAGEALSELAKIAAQYDSDGIDIHFLNHPNSAMGLTSAEAVRDVFQHVKPRGSTYTGERLDQLLKPYLTRIEEGRIDPDGTPRDVGGNVIKRVNFLIITDGEPSDDPVVYIADAGKRLKAMRNLCPVQLGIQFVQIGDDKNATAALEWMDDQLARHYDIPDIVDTTPFTKMKQVTADGIVKCLIGGINRRIDGQTLGRQIG</sequence>
<dbReference type="EMBL" id="JACAZE010000002">
    <property type="protein sequence ID" value="KAF7320826.1"/>
    <property type="molecule type" value="Genomic_DNA"/>
</dbReference>
<organism evidence="3 4">
    <name type="scientific">Mycena chlorophos</name>
    <name type="common">Agaric fungus</name>
    <name type="synonym">Agaricus chlorophos</name>
    <dbReference type="NCBI Taxonomy" id="658473"/>
    <lineage>
        <taxon>Eukaryota</taxon>
        <taxon>Fungi</taxon>
        <taxon>Dikarya</taxon>
        <taxon>Basidiomycota</taxon>
        <taxon>Agaricomycotina</taxon>
        <taxon>Agaricomycetes</taxon>
        <taxon>Agaricomycetidae</taxon>
        <taxon>Agaricales</taxon>
        <taxon>Marasmiineae</taxon>
        <taxon>Mycenaceae</taxon>
        <taxon>Mycena</taxon>
    </lineage>
</organism>
<dbReference type="AlphaFoldDB" id="A0A8H6TP71"/>
<protein>
    <recommendedName>
        <fullName evidence="2">VWFA domain-containing protein</fullName>
    </recommendedName>
</protein>
<evidence type="ECO:0000256" key="1">
    <source>
        <dbReference type="SAM" id="MobiDB-lite"/>
    </source>
</evidence>
<dbReference type="Gene3D" id="3.40.50.410">
    <property type="entry name" value="von Willebrand factor, type A domain"/>
    <property type="match status" value="1"/>
</dbReference>
<evidence type="ECO:0000313" key="3">
    <source>
        <dbReference type="EMBL" id="KAF7320826.1"/>
    </source>
</evidence>
<dbReference type="SUPFAM" id="SSF53300">
    <property type="entry name" value="vWA-like"/>
    <property type="match status" value="1"/>
</dbReference>
<dbReference type="PROSITE" id="PS50234">
    <property type="entry name" value="VWFA"/>
    <property type="match status" value="1"/>
</dbReference>
<dbReference type="PANTHER" id="PTHR34706:SF1">
    <property type="entry name" value="VWFA DOMAIN-CONTAINING PROTEIN"/>
    <property type="match status" value="1"/>
</dbReference>
<feature type="domain" description="VWFA" evidence="2">
    <location>
        <begin position="99"/>
        <end position="295"/>
    </location>
</feature>
<comment type="caution">
    <text evidence="3">The sequence shown here is derived from an EMBL/GenBank/DDBJ whole genome shotgun (WGS) entry which is preliminary data.</text>
</comment>
<accession>A0A8H6TP71</accession>
<name>A0A8H6TP71_MYCCL</name>